<dbReference type="AlphaFoldDB" id="A0A6J7AXB4"/>
<evidence type="ECO:0000313" key="1">
    <source>
        <dbReference type="EMBL" id="CAB4837477.1"/>
    </source>
</evidence>
<organism evidence="1">
    <name type="scientific">freshwater metagenome</name>
    <dbReference type="NCBI Taxonomy" id="449393"/>
    <lineage>
        <taxon>unclassified sequences</taxon>
        <taxon>metagenomes</taxon>
        <taxon>ecological metagenomes</taxon>
    </lineage>
</organism>
<sequence>MGCKAPRIDVITIFGGFLELIWCNAFIRVVTVSLLGLSRSWGKVSHAGKLLTTSPRYERISSANSSAIRVDGAITRSGAWLLNFEITNDRSELMQTNSPPSIGDSIGISRKAGRSVI</sequence>
<gene>
    <name evidence="1" type="ORF">UFOPK3227_00495</name>
</gene>
<reference evidence="1" key="1">
    <citation type="submission" date="2020-05" db="EMBL/GenBank/DDBJ databases">
        <authorList>
            <person name="Chiriac C."/>
            <person name="Salcher M."/>
            <person name="Ghai R."/>
            <person name="Kavagutti S V."/>
        </authorList>
    </citation>
    <scope>NUCLEOTIDE SEQUENCE</scope>
</reference>
<protein>
    <submittedName>
        <fullName evidence="1">Unannotated protein</fullName>
    </submittedName>
</protein>
<accession>A0A6J7AXB4</accession>
<name>A0A6J7AXB4_9ZZZZ</name>
<dbReference type="EMBL" id="CAFAHD010000041">
    <property type="protein sequence ID" value="CAB4837477.1"/>
    <property type="molecule type" value="Genomic_DNA"/>
</dbReference>
<proteinExistence type="predicted"/>